<sequence>MNKKFFIVILAFAFSGVTNVMANTSKDEVAEVSSTNKVTATEYYLEAAGQSGSGLFYSIELLDSSQRKLKIMTKRGGHVEINCHGHGIVPDDRLFYTADSWTGEIITDEINTEAFTISTSYNESSSSSTIKYETRYYYIRER</sequence>
<organism evidence="2 3">
    <name type="scientific">Bacteroides fragilis</name>
    <dbReference type="NCBI Taxonomy" id="817"/>
    <lineage>
        <taxon>Bacteria</taxon>
        <taxon>Pseudomonadati</taxon>
        <taxon>Bacteroidota</taxon>
        <taxon>Bacteroidia</taxon>
        <taxon>Bacteroidales</taxon>
        <taxon>Bacteroidaceae</taxon>
        <taxon>Bacteroides</taxon>
    </lineage>
</organism>
<evidence type="ECO:0000313" key="2">
    <source>
        <dbReference type="EMBL" id="MCZ2688744.1"/>
    </source>
</evidence>
<keyword evidence="1" id="KW-0732">Signal</keyword>
<comment type="caution">
    <text evidence="2">The sequence shown here is derived from an EMBL/GenBank/DDBJ whole genome shotgun (WGS) entry which is preliminary data.</text>
</comment>
<evidence type="ECO:0000256" key="1">
    <source>
        <dbReference type="SAM" id="SignalP"/>
    </source>
</evidence>
<evidence type="ECO:0000313" key="3">
    <source>
        <dbReference type="Proteomes" id="UP001079672"/>
    </source>
</evidence>
<dbReference type="Proteomes" id="UP001079672">
    <property type="component" value="Unassembled WGS sequence"/>
</dbReference>
<gene>
    <name evidence="2" type="ORF">O1433_14685</name>
</gene>
<feature type="chain" id="PRO_5040263519" evidence="1">
    <location>
        <begin position="23"/>
        <end position="142"/>
    </location>
</feature>
<dbReference type="AlphaFoldDB" id="A0A9Q4P886"/>
<reference evidence="2" key="1">
    <citation type="submission" date="2022-12" db="EMBL/GenBank/DDBJ databases">
        <title>Development of a Multilocus Sequence Typing Scheme for Bacteroides fragilis Based on Whole Genome Sequencing Data and Clinical Application.</title>
        <authorList>
            <person name="Nielsen F.D."/>
            <person name="Justesen U.S."/>
        </authorList>
    </citation>
    <scope>NUCLEOTIDE SEQUENCE</scope>
    <source>
        <strain evidence="2">BF_AM_ODE_DK_2015_4</strain>
    </source>
</reference>
<feature type="signal peptide" evidence="1">
    <location>
        <begin position="1"/>
        <end position="22"/>
    </location>
</feature>
<name>A0A9Q4P886_BACFG</name>
<dbReference type="RefSeq" id="WP_186993208.1">
    <property type="nucleotide sequence ID" value="NZ_JAGJHN010000002.1"/>
</dbReference>
<proteinExistence type="predicted"/>
<accession>A0A9Q4P886</accession>
<protein>
    <submittedName>
        <fullName evidence="2">Uncharacterized protein</fullName>
    </submittedName>
</protein>
<dbReference type="EMBL" id="JAPTZU010000009">
    <property type="protein sequence ID" value="MCZ2688744.1"/>
    <property type="molecule type" value="Genomic_DNA"/>
</dbReference>